<dbReference type="PROSITE" id="PS51257">
    <property type="entry name" value="PROKAR_LIPOPROTEIN"/>
    <property type="match status" value="1"/>
</dbReference>
<dbReference type="RefSeq" id="WP_128157258.1">
    <property type="nucleotide sequence ID" value="NZ_JBHSOM010000005.1"/>
</dbReference>
<dbReference type="EMBL" id="SAVA01000010">
    <property type="protein sequence ID" value="RWR49973.1"/>
    <property type="molecule type" value="Genomic_DNA"/>
</dbReference>
<accession>A0A3S3MNN2</accession>
<proteinExistence type="predicted"/>
<gene>
    <name evidence="3" type="ORF">EOW66_15790</name>
</gene>
<feature type="signal peptide" evidence="2">
    <location>
        <begin position="1"/>
        <end position="17"/>
    </location>
</feature>
<feature type="region of interest" description="Disordered" evidence="1">
    <location>
        <begin position="85"/>
        <end position="107"/>
    </location>
</feature>
<sequence>MKAIKILLLLGAAAGLAACDSAEPSDKGWDRNIGGAKHLSQLKAGVWIDPEGCDHWIIDDGAEGYMTARVDDYGKPICSGAGPASTAVGPFKSGGEIRDPVRPSNFE</sequence>
<evidence type="ECO:0000313" key="3">
    <source>
        <dbReference type="EMBL" id="RWR49973.1"/>
    </source>
</evidence>
<comment type="caution">
    <text evidence="3">The sequence shown here is derived from an EMBL/GenBank/DDBJ whole genome shotgun (WGS) entry which is preliminary data.</text>
</comment>
<feature type="chain" id="PRO_5018613270" description="Lipoprotein" evidence="2">
    <location>
        <begin position="18"/>
        <end position="107"/>
    </location>
</feature>
<reference evidence="4" key="2">
    <citation type="submission" date="2019-01" db="EMBL/GenBank/DDBJ databases">
        <title>Sinorhodobacter populi sp. nov. isolated from the symptomatic bark tissue of Populus euramericana canker.</title>
        <authorList>
            <person name="Li Y."/>
        </authorList>
    </citation>
    <scope>NUCLEOTIDE SEQUENCE [LARGE SCALE GENOMIC DNA]</scope>
    <source>
        <strain evidence="4">CGMCC 1.12963</strain>
    </source>
</reference>
<protein>
    <recommendedName>
        <fullName evidence="5">Lipoprotein</fullName>
    </recommendedName>
</protein>
<dbReference type="AlphaFoldDB" id="A0A3S3MNN2"/>
<reference evidence="3 4" key="1">
    <citation type="submission" date="2019-01" db="EMBL/GenBank/DDBJ databases">
        <title>Sinorhodobacter populi sp. nov. isolated from the symptomatic bark tissue of Populus euramericana canker.</title>
        <authorList>
            <person name="Xu G."/>
        </authorList>
    </citation>
    <scope>NUCLEOTIDE SEQUENCE [LARGE SCALE GENOMIC DNA]</scope>
    <source>
        <strain evidence="3 4">CGMCC 1.12963</strain>
    </source>
</reference>
<evidence type="ECO:0008006" key="5">
    <source>
        <dbReference type="Google" id="ProtNLM"/>
    </source>
</evidence>
<name>A0A3S3MNN2_9RHOB</name>
<organism evidence="3 4">
    <name type="scientific">Paenirhodobacter huangdaonensis</name>
    <dbReference type="NCBI Taxonomy" id="2501515"/>
    <lineage>
        <taxon>Bacteria</taxon>
        <taxon>Pseudomonadati</taxon>
        <taxon>Pseudomonadota</taxon>
        <taxon>Alphaproteobacteria</taxon>
        <taxon>Rhodobacterales</taxon>
        <taxon>Rhodobacter group</taxon>
        <taxon>Paenirhodobacter</taxon>
    </lineage>
</organism>
<dbReference type="Proteomes" id="UP000288071">
    <property type="component" value="Unassembled WGS sequence"/>
</dbReference>
<evidence type="ECO:0000313" key="4">
    <source>
        <dbReference type="Proteomes" id="UP000288071"/>
    </source>
</evidence>
<keyword evidence="4" id="KW-1185">Reference proteome</keyword>
<evidence type="ECO:0000256" key="2">
    <source>
        <dbReference type="SAM" id="SignalP"/>
    </source>
</evidence>
<keyword evidence="2" id="KW-0732">Signal</keyword>
<evidence type="ECO:0000256" key="1">
    <source>
        <dbReference type="SAM" id="MobiDB-lite"/>
    </source>
</evidence>